<sequence length="242" mass="27827">TRGFSKLSDKIQEFNHKNCDRQSIFFSIVLQGIKKRFIPLNTEIVGLLLLNLEYPGISPYGLEKIKHLGEMLIKSSWQKKFDSYLKQHFDIKKYNNLYVTLQGVLKMLKGCKSVEDTSIKVLAESSVQHVVEDPIRLPVSLINQDYHLRSPGAVGVKFDKLYKLIHSANFPPDVVEAANDLEKNIAKGYAYKLSVREQQLLYFEYSEPHALLIAFLQRLRLTLPETSSKSPIIKSLLVHLYY</sequence>
<evidence type="ECO:0000313" key="1">
    <source>
        <dbReference type="EMBL" id="CAM36315.1"/>
    </source>
</evidence>
<name>A4FSH2_THEDO</name>
<organism evidence="1">
    <name type="scientific">Thermobia domestica</name>
    <name type="common">Firebrat</name>
    <name type="synonym">Lepisma domestica</name>
    <dbReference type="NCBI Taxonomy" id="89055"/>
    <lineage>
        <taxon>Eukaryota</taxon>
        <taxon>Metazoa</taxon>
        <taxon>Ecdysozoa</taxon>
        <taxon>Arthropoda</taxon>
        <taxon>Hexapoda</taxon>
        <taxon>Insecta</taxon>
        <taxon>Zygentoma</taxon>
        <taxon>Lepismatidae</taxon>
        <taxon>Thermobia</taxon>
    </lineage>
</organism>
<reference evidence="1" key="1">
    <citation type="journal article" date="2007" name="Insect Biochem. Mol. Biol.">
        <title>Identification of immune-related genes from an apterygote insect, the firebrat Thermobia domestica.</title>
        <authorList>
            <person name="Altincicek B."/>
            <person name="Vilcinskas A."/>
        </authorList>
    </citation>
    <scope>NUCLEOTIDE SEQUENCE</scope>
    <source>
        <strain evidence="1">25</strain>
    </source>
</reference>
<feature type="non-terminal residue" evidence="1">
    <location>
        <position position="1"/>
    </location>
</feature>
<accession>A4FSH2</accession>
<dbReference type="AlphaFoldDB" id="A4FSH2"/>
<dbReference type="EMBL" id="AM495113">
    <property type="protein sequence ID" value="CAM36315.1"/>
    <property type="molecule type" value="mRNA"/>
</dbReference>
<protein>
    <submittedName>
        <fullName evidence="1">Uncharacterized protein</fullName>
    </submittedName>
</protein>
<feature type="non-terminal residue" evidence="1">
    <location>
        <position position="242"/>
    </location>
</feature>
<proteinExistence type="evidence at transcript level"/>